<dbReference type="PANTHER" id="PTHR12110">
    <property type="entry name" value="HYDROXYPYRUVATE ISOMERASE"/>
    <property type="match status" value="1"/>
</dbReference>
<dbReference type="EMBL" id="LGTK01000005">
    <property type="protein sequence ID" value="KPH77890.1"/>
    <property type="molecule type" value="Genomic_DNA"/>
</dbReference>
<sequence length="314" mass="35633">MKLGIVTDSLAHLKFEEMLKTVSDLGYETIEIGCGNWSSAPHLDLDGLLNSKEKRESYLHTIEKYGMKIDALNCSGNQLAPNKQGEEHRRVIEKTFQLAELLNVKTIVMMSGLPGGNPNDTTPNWITTSWPPENKEILDWQWNEVAFPYWEKTVTLAKEHGIEKVAIENHGSQLIYNTETLMKLRNQAGNMIGMNLDPSHMFWMGADPIIAARSLGDAIHHVHAKDVRFEKGIYEKDGLLDTKTVDRFTERSWNFVAIGYGNPSLWWKEFFSAIRMSGYKGSISLELEDHTIDTMAALHHSTNILKDTIGRNFN</sequence>
<dbReference type="SUPFAM" id="SSF51658">
    <property type="entry name" value="Xylose isomerase-like"/>
    <property type="match status" value="1"/>
</dbReference>
<dbReference type="Pfam" id="PF01261">
    <property type="entry name" value="AP_endonuc_2"/>
    <property type="match status" value="1"/>
</dbReference>
<organism evidence="2 3">
    <name type="scientific">Oceanobacillus caeni</name>
    <dbReference type="NCBI Taxonomy" id="405946"/>
    <lineage>
        <taxon>Bacteria</taxon>
        <taxon>Bacillati</taxon>
        <taxon>Bacillota</taxon>
        <taxon>Bacilli</taxon>
        <taxon>Bacillales</taxon>
        <taxon>Bacillaceae</taxon>
        <taxon>Oceanobacillus</taxon>
    </lineage>
</organism>
<evidence type="ECO:0000313" key="2">
    <source>
        <dbReference type="EMBL" id="KPH77890.1"/>
    </source>
</evidence>
<protein>
    <recommendedName>
        <fullName evidence="1">Xylose isomerase-like TIM barrel domain-containing protein</fullName>
    </recommendedName>
</protein>
<dbReference type="InterPro" id="IPR036237">
    <property type="entry name" value="Xyl_isomerase-like_sf"/>
</dbReference>
<comment type="caution">
    <text evidence="2">The sequence shown here is derived from an EMBL/GenBank/DDBJ whole genome shotgun (WGS) entry which is preliminary data.</text>
</comment>
<dbReference type="Gene3D" id="3.20.20.150">
    <property type="entry name" value="Divalent-metal-dependent TIM barrel enzymes"/>
    <property type="match status" value="1"/>
</dbReference>
<evidence type="ECO:0000313" key="3">
    <source>
        <dbReference type="Proteomes" id="UP000037854"/>
    </source>
</evidence>
<feature type="domain" description="Xylose isomerase-like TIM barrel" evidence="1">
    <location>
        <begin position="20"/>
        <end position="297"/>
    </location>
</feature>
<dbReference type="Proteomes" id="UP000037854">
    <property type="component" value="Unassembled WGS sequence"/>
</dbReference>
<name>A0ABR5MMP0_9BACI</name>
<keyword evidence="3" id="KW-1185">Reference proteome</keyword>
<proteinExistence type="predicted"/>
<gene>
    <name evidence="2" type="ORF">AFL42_02765</name>
</gene>
<dbReference type="InterPro" id="IPR013022">
    <property type="entry name" value="Xyl_isomerase-like_TIM-brl"/>
</dbReference>
<reference evidence="2 3" key="1">
    <citation type="submission" date="2015-07" db="EMBL/GenBank/DDBJ databases">
        <title>High-quality draft genome sequence of Oceanobacillus caeni HM6, a bacillus isolated from a human feces.</title>
        <authorList>
            <person name="Kumar J."/>
            <person name="Verma M.K."/>
            <person name="Pandey R."/>
            <person name="Bhambi M."/>
            <person name="Chauhan N."/>
        </authorList>
    </citation>
    <scope>NUCLEOTIDE SEQUENCE [LARGE SCALE GENOMIC DNA]</scope>
    <source>
        <strain evidence="2 3">HM6</strain>
    </source>
</reference>
<dbReference type="RefSeq" id="WP_060667770.1">
    <property type="nucleotide sequence ID" value="NZ_JAHHXM010000001.1"/>
</dbReference>
<evidence type="ECO:0000259" key="1">
    <source>
        <dbReference type="Pfam" id="PF01261"/>
    </source>
</evidence>
<dbReference type="InterPro" id="IPR050312">
    <property type="entry name" value="IolE/XylAMocC-like"/>
</dbReference>
<accession>A0ABR5MMP0</accession>
<dbReference type="PANTHER" id="PTHR12110:SF21">
    <property type="entry name" value="XYLOSE ISOMERASE-LIKE TIM BARREL DOMAIN-CONTAINING PROTEIN"/>
    <property type="match status" value="1"/>
</dbReference>